<evidence type="ECO:0000256" key="4">
    <source>
        <dbReference type="ARBA" id="ARBA00022840"/>
    </source>
</evidence>
<evidence type="ECO:0000256" key="2">
    <source>
        <dbReference type="ARBA" id="ARBA00022723"/>
    </source>
</evidence>
<keyword evidence="3" id="KW-0547">Nucleotide-binding</keyword>
<name>A0A4D7BDG2_9HYPH</name>
<dbReference type="EMBL" id="CP039690">
    <property type="protein sequence ID" value="QCI68603.1"/>
    <property type="molecule type" value="Genomic_DNA"/>
</dbReference>
<evidence type="ECO:0000256" key="1">
    <source>
        <dbReference type="ARBA" id="ARBA00022598"/>
    </source>
</evidence>
<proteinExistence type="predicted"/>
<feature type="domain" description="Glutathionylspermidine synthase pre-ATP-grasp-like" evidence="6">
    <location>
        <begin position="12"/>
        <end position="384"/>
    </location>
</feature>
<evidence type="ECO:0000259" key="6">
    <source>
        <dbReference type="Pfam" id="PF03738"/>
    </source>
</evidence>
<gene>
    <name evidence="7" type="ORF">E8M01_32860</name>
</gene>
<keyword evidence="5" id="KW-0460">Magnesium</keyword>
<evidence type="ECO:0000256" key="3">
    <source>
        <dbReference type="ARBA" id="ARBA00022741"/>
    </source>
</evidence>
<keyword evidence="2" id="KW-0479">Metal-binding</keyword>
<dbReference type="SUPFAM" id="SSF56059">
    <property type="entry name" value="Glutathione synthetase ATP-binding domain-like"/>
    <property type="match status" value="1"/>
</dbReference>
<organism evidence="7 8">
    <name type="scientific">Phreatobacter stygius</name>
    <dbReference type="NCBI Taxonomy" id="1940610"/>
    <lineage>
        <taxon>Bacteria</taxon>
        <taxon>Pseudomonadati</taxon>
        <taxon>Pseudomonadota</taxon>
        <taxon>Alphaproteobacteria</taxon>
        <taxon>Hyphomicrobiales</taxon>
        <taxon>Phreatobacteraceae</taxon>
        <taxon>Phreatobacter</taxon>
    </lineage>
</organism>
<dbReference type="RefSeq" id="WP_136964022.1">
    <property type="nucleotide sequence ID" value="NZ_CP039690.1"/>
</dbReference>
<evidence type="ECO:0000313" key="7">
    <source>
        <dbReference type="EMBL" id="QCI68603.1"/>
    </source>
</evidence>
<dbReference type="SUPFAM" id="SSF52440">
    <property type="entry name" value="PreATP-grasp domain"/>
    <property type="match status" value="1"/>
</dbReference>
<dbReference type="InterPro" id="IPR016185">
    <property type="entry name" value="PreATP-grasp_dom_sf"/>
</dbReference>
<dbReference type="InterPro" id="IPR005494">
    <property type="entry name" value="GSPS_pre-ATP-grasp-like_dom"/>
</dbReference>
<keyword evidence="8" id="KW-1185">Reference proteome</keyword>
<dbReference type="KEGG" id="pstg:E8M01_32860"/>
<dbReference type="OrthoDB" id="9765517at2"/>
<accession>A0A4D7BDG2</accession>
<reference evidence="7 8" key="1">
    <citation type="submission" date="2019-04" db="EMBL/GenBank/DDBJ databases">
        <title>Phreatobacter aquaticus sp. nov.</title>
        <authorList>
            <person name="Choi A."/>
        </authorList>
    </citation>
    <scope>NUCLEOTIDE SEQUENCE [LARGE SCALE GENOMIC DNA]</scope>
    <source>
        <strain evidence="7 8">KCTC 52518</strain>
    </source>
</reference>
<dbReference type="Pfam" id="PF03738">
    <property type="entry name" value="GSP_synth"/>
    <property type="match status" value="1"/>
</dbReference>
<dbReference type="GO" id="GO:0005524">
    <property type="term" value="F:ATP binding"/>
    <property type="evidence" value="ECO:0007669"/>
    <property type="project" value="UniProtKB-KW"/>
</dbReference>
<dbReference type="Proteomes" id="UP000298781">
    <property type="component" value="Chromosome"/>
</dbReference>
<dbReference type="GO" id="GO:0016874">
    <property type="term" value="F:ligase activity"/>
    <property type="evidence" value="ECO:0007669"/>
    <property type="project" value="UniProtKB-KW"/>
</dbReference>
<dbReference type="AlphaFoldDB" id="A0A4D7BDG2"/>
<keyword evidence="1" id="KW-0436">Ligase</keyword>
<dbReference type="Gene3D" id="3.30.1490.330">
    <property type="match status" value="1"/>
</dbReference>
<protein>
    <submittedName>
        <fullName evidence="7">Glutathionylspermidine synthase family protein</fullName>
    </submittedName>
</protein>
<dbReference type="GO" id="GO:0046872">
    <property type="term" value="F:metal ion binding"/>
    <property type="evidence" value="ECO:0007669"/>
    <property type="project" value="UniProtKB-KW"/>
</dbReference>
<sequence length="386" mass="43421">MQRKTMAERPNWRALADEYGFAYAMPDGERYWDESAAYLFTMREIEDDLEHAATEMVALCGELVGRAVRDEAYLKRLKIPSNFWNWIAESWNRSDPSLYGRFDFAYGGNGPPKLLEFNADTPTALYEAAVFQWLWLEDRMAAGVLPKNADQFNSLHDKLIARFAAWPRVGPMHMTAYSTEIEDRKTVEYLSECATAAGHKVVLIDIAGIGRDGQGRFVDEQDRPIQTLFKLYPWEWLIHEPFGVSIPLTSTVWIEPAWKMLLSTKAILPELWRLAPGHPNLLEAYFEEDAAAKSLGNTYVAKPLMSREGANIEIRKGGVTAVAPEGPYQNLPRIVQALAPEAVFDGMRPVIGSWIVDDQPAGIGIREDKGLVTGNMSRFVPHAIIG</sequence>
<evidence type="ECO:0000256" key="5">
    <source>
        <dbReference type="ARBA" id="ARBA00022842"/>
    </source>
</evidence>
<keyword evidence="4" id="KW-0067">ATP-binding</keyword>
<evidence type="ECO:0000313" key="8">
    <source>
        <dbReference type="Proteomes" id="UP000298781"/>
    </source>
</evidence>